<dbReference type="Gene3D" id="3.20.20.80">
    <property type="entry name" value="Glycosidases"/>
    <property type="match status" value="1"/>
</dbReference>
<comment type="caution">
    <text evidence="4">The sequence shown here is derived from an EMBL/GenBank/DDBJ whole genome shotgun (WGS) entry which is preliminary data.</text>
</comment>
<evidence type="ECO:0000313" key="4">
    <source>
        <dbReference type="EMBL" id="MBW7570807.1"/>
    </source>
</evidence>
<evidence type="ECO:0000256" key="2">
    <source>
        <dbReference type="ARBA" id="ARBA00023295"/>
    </source>
</evidence>
<dbReference type="PANTHER" id="PTHR10357">
    <property type="entry name" value="ALPHA-AMYLASE FAMILY MEMBER"/>
    <property type="match status" value="1"/>
</dbReference>
<name>A0ABS7DHN2_9GAMM</name>
<dbReference type="InterPro" id="IPR014756">
    <property type="entry name" value="Ig_E-set"/>
</dbReference>
<dbReference type="InterPro" id="IPR004185">
    <property type="entry name" value="Glyco_hydro_13_lg-like_dom"/>
</dbReference>
<accession>A0ABS7DHN2</accession>
<gene>
    <name evidence="4" type="ORF">J5V48_07865</name>
</gene>
<dbReference type="InterPro" id="IPR013783">
    <property type="entry name" value="Ig-like_fold"/>
</dbReference>
<dbReference type="InterPro" id="IPR045857">
    <property type="entry name" value="O16G_dom_2"/>
</dbReference>
<dbReference type="CDD" id="cd11338">
    <property type="entry name" value="AmyAc_CMD"/>
    <property type="match status" value="1"/>
</dbReference>
<keyword evidence="1" id="KW-0378">Hydrolase</keyword>
<keyword evidence="5" id="KW-1185">Reference proteome</keyword>
<dbReference type="RefSeq" id="WP_219938030.1">
    <property type="nucleotide sequence ID" value="NZ_JAGFNY010000030.1"/>
</dbReference>
<evidence type="ECO:0000313" key="5">
    <source>
        <dbReference type="Proteomes" id="UP000731465"/>
    </source>
</evidence>
<dbReference type="SUPFAM" id="SSF81296">
    <property type="entry name" value="E set domains"/>
    <property type="match status" value="1"/>
</dbReference>
<dbReference type="InterPro" id="IPR017853">
    <property type="entry name" value="GH"/>
</dbReference>
<dbReference type="PANTHER" id="PTHR10357:SF210">
    <property type="entry name" value="MALTODEXTRIN GLUCOSIDASE"/>
    <property type="match status" value="1"/>
</dbReference>
<dbReference type="Proteomes" id="UP000731465">
    <property type="component" value="Unassembled WGS sequence"/>
</dbReference>
<sequence>MNQDGIRHVCGFNDCYSLNEDELVICVHTNKSIKTVTLMCNDPYINGCSGTDPWEGAPVQMQLKYELKNEFIYSVTLKPKFKRIQYYFVLSDSKEQCMLFEDGVYDPEIMNKKVIKHFFKFGWMNKNDICSHPKWVENIVWYQIFPDRFCRVGDNKSVYGKKLKTWSVNTPFGRHDLFGGNLEGVASKLEYLKDLGVNGIYFNPIFCSEENHKYSIDDYTKVDPDFGTNESFAALVEKAHKLGIKVMIDAVFNHSGPNFFAWKDVCEKGKSSKYYDWYFINSDDFNKKGSTEDSRYYSFAFVDNMPKLNTNNEEVMEYFLNICKRWVDEWNIDGIRFDVGNEISHAFIKYLRKNLKKDYPELYLLGEIWLDSSVYLQGDEYDSVMNYPFLQSVSNFFLDETLNANDFRFKMNYCYSMYQRQINKALFNLIDSHDVDRAISRVGSYDKFIQMLSILMTLPGSPCIYYGTEIGLDGNNDPANRKVMPWDSIAKHEYDDTLSLCKQLIGLRRKYSRLLNNDNVEFEPSDSRVVTYTVNGKDTLKVTINAQSDEINCKTNGDILFSYKYHDGVLKNGGVIIQKLA</sequence>
<dbReference type="Pfam" id="PF02903">
    <property type="entry name" value="Alpha-amylase_N"/>
    <property type="match status" value="1"/>
</dbReference>
<dbReference type="SMART" id="SM00642">
    <property type="entry name" value="Aamy"/>
    <property type="match status" value="1"/>
</dbReference>
<reference evidence="4 5" key="1">
    <citation type="submission" date="2021-03" db="EMBL/GenBank/DDBJ databases">
        <title>Succinivibrio sp. nov. isolated from feces of cow.</title>
        <authorList>
            <person name="Choi J.-Y."/>
        </authorList>
    </citation>
    <scope>NUCLEOTIDE SEQUENCE [LARGE SCALE GENOMIC DNA]</scope>
    <source>
        <strain evidence="4 5">AGMB01872</strain>
    </source>
</reference>
<dbReference type="Gene3D" id="2.60.40.10">
    <property type="entry name" value="Immunoglobulins"/>
    <property type="match status" value="1"/>
</dbReference>
<protein>
    <submittedName>
        <fullName evidence="4">Alpha amylase N-terminal ig-like domain-containing protein</fullName>
    </submittedName>
</protein>
<organism evidence="4 5">
    <name type="scientific">Succinivibrio faecicola</name>
    <dbReference type="NCBI Taxonomy" id="2820300"/>
    <lineage>
        <taxon>Bacteria</taxon>
        <taxon>Pseudomonadati</taxon>
        <taxon>Pseudomonadota</taxon>
        <taxon>Gammaproteobacteria</taxon>
        <taxon>Aeromonadales</taxon>
        <taxon>Succinivibrionaceae</taxon>
        <taxon>Succinivibrio</taxon>
    </lineage>
</organism>
<keyword evidence="2" id="KW-0326">Glycosidase</keyword>
<evidence type="ECO:0000256" key="1">
    <source>
        <dbReference type="ARBA" id="ARBA00022801"/>
    </source>
</evidence>
<proteinExistence type="predicted"/>
<dbReference type="CDD" id="cd02857">
    <property type="entry name" value="E_set_CDase_PDE_N"/>
    <property type="match status" value="1"/>
</dbReference>
<dbReference type="SUPFAM" id="SSF51445">
    <property type="entry name" value="(Trans)glycosidases"/>
    <property type="match status" value="1"/>
</dbReference>
<feature type="domain" description="Glycosyl hydrolase family 13 catalytic" evidence="3">
    <location>
        <begin position="143"/>
        <end position="508"/>
    </location>
</feature>
<dbReference type="Pfam" id="PF00128">
    <property type="entry name" value="Alpha-amylase"/>
    <property type="match status" value="1"/>
</dbReference>
<dbReference type="EMBL" id="JAGFNY010000030">
    <property type="protein sequence ID" value="MBW7570807.1"/>
    <property type="molecule type" value="Genomic_DNA"/>
</dbReference>
<dbReference type="InterPro" id="IPR006047">
    <property type="entry name" value="GH13_cat_dom"/>
</dbReference>
<dbReference type="Gene3D" id="3.90.400.10">
    <property type="entry name" value="Oligo-1,6-glucosidase, Domain 2"/>
    <property type="match status" value="1"/>
</dbReference>
<evidence type="ECO:0000259" key="3">
    <source>
        <dbReference type="SMART" id="SM00642"/>
    </source>
</evidence>